<evidence type="ECO:0000256" key="4">
    <source>
        <dbReference type="ARBA" id="ARBA00022741"/>
    </source>
</evidence>
<gene>
    <name evidence="11" type="ORF">TGDOM2_294260</name>
</gene>
<proteinExistence type="predicted"/>
<dbReference type="Proteomes" id="UP000028837">
    <property type="component" value="Unassembled WGS sequence"/>
</dbReference>
<dbReference type="InterPro" id="IPR000719">
    <property type="entry name" value="Prot_kinase_dom"/>
</dbReference>
<dbReference type="PANTHER" id="PTHR44899">
    <property type="entry name" value="CAMK FAMILY PROTEIN KINASE"/>
    <property type="match status" value="1"/>
</dbReference>
<comment type="catalytic activity">
    <reaction evidence="7">
        <text>L-threonyl-[protein] + ATP = O-phospho-L-threonyl-[protein] + ADP + H(+)</text>
        <dbReference type="Rhea" id="RHEA:46608"/>
        <dbReference type="Rhea" id="RHEA-COMP:11060"/>
        <dbReference type="Rhea" id="RHEA-COMP:11605"/>
        <dbReference type="ChEBI" id="CHEBI:15378"/>
        <dbReference type="ChEBI" id="CHEBI:30013"/>
        <dbReference type="ChEBI" id="CHEBI:30616"/>
        <dbReference type="ChEBI" id="CHEBI:61977"/>
        <dbReference type="ChEBI" id="CHEBI:456216"/>
        <dbReference type="EC" id="2.7.11.1"/>
    </reaction>
</comment>
<evidence type="ECO:0000256" key="2">
    <source>
        <dbReference type="ARBA" id="ARBA00022527"/>
    </source>
</evidence>
<organism evidence="11 12">
    <name type="scientific">Toxoplasma gondii GAB2-2007-GAL-DOM2</name>
    <dbReference type="NCBI Taxonomy" id="1130820"/>
    <lineage>
        <taxon>Eukaryota</taxon>
        <taxon>Sar</taxon>
        <taxon>Alveolata</taxon>
        <taxon>Apicomplexa</taxon>
        <taxon>Conoidasida</taxon>
        <taxon>Coccidia</taxon>
        <taxon>Eucoccidiorida</taxon>
        <taxon>Eimeriorina</taxon>
        <taxon>Sarcocystidae</taxon>
        <taxon>Toxoplasma</taxon>
    </lineage>
</organism>
<dbReference type="EMBL" id="AHZU02001477">
    <property type="protein sequence ID" value="KFG31964.1"/>
    <property type="molecule type" value="Genomic_DNA"/>
</dbReference>
<dbReference type="InterPro" id="IPR011009">
    <property type="entry name" value="Kinase-like_dom_sf"/>
</dbReference>
<dbReference type="InterPro" id="IPR051131">
    <property type="entry name" value="NEK_Ser/Thr_kinase_NIMA"/>
</dbReference>
<keyword evidence="5 11" id="KW-0418">Kinase</keyword>
<dbReference type="AlphaFoldDB" id="A0A086JIJ6"/>
<evidence type="ECO:0000313" key="12">
    <source>
        <dbReference type="Proteomes" id="UP000028837"/>
    </source>
</evidence>
<dbReference type="GO" id="GO:0005524">
    <property type="term" value="F:ATP binding"/>
    <property type="evidence" value="ECO:0007669"/>
    <property type="project" value="UniProtKB-KW"/>
</dbReference>
<reference evidence="11 12" key="1">
    <citation type="submission" date="2014-02" db="EMBL/GenBank/DDBJ databases">
        <authorList>
            <person name="Sibley D."/>
            <person name="Venepally P."/>
            <person name="Karamycheva S."/>
            <person name="Hadjithomas M."/>
            <person name="Khan A."/>
            <person name="Brunk B."/>
            <person name="Roos D."/>
            <person name="Caler E."/>
            <person name="Lorenzi H."/>
        </authorList>
    </citation>
    <scope>NUCLEOTIDE SEQUENCE [LARGE SCALE GENOMIC DNA]</scope>
    <source>
        <strain evidence="11 12">GAB2-2007-GAL-DOM2</strain>
    </source>
</reference>
<comment type="caution">
    <text evidence="11">The sequence shown here is derived from an EMBL/GenBank/DDBJ whole genome shotgun (WGS) entry which is preliminary data.</text>
</comment>
<dbReference type="Gene3D" id="3.30.200.20">
    <property type="entry name" value="Phosphorylase Kinase, domain 1"/>
    <property type="match status" value="1"/>
</dbReference>
<evidence type="ECO:0000313" key="11">
    <source>
        <dbReference type="EMBL" id="KFG31964.1"/>
    </source>
</evidence>
<dbReference type="OrthoDB" id="248923at2759"/>
<evidence type="ECO:0000256" key="8">
    <source>
        <dbReference type="ARBA" id="ARBA00048679"/>
    </source>
</evidence>
<dbReference type="Pfam" id="PF00069">
    <property type="entry name" value="Pkinase"/>
    <property type="match status" value="1"/>
</dbReference>
<evidence type="ECO:0000256" key="9">
    <source>
        <dbReference type="SAM" id="MobiDB-lite"/>
    </source>
</evidence>
<feature type="region of interest" description="Disordered" evidence="9">
    <location>
        <begin position="384"/>
        <end position="428"/>
    </location>
</feature>
<accession>A0A086JIJ6</accession>
<evidence type="ECO:0000259" key="10">
    <source>
        <dbReference type="PROSITE" id="PS50011"/>
    </source>
</evidence>
<keyword evidence="2" id="KW-0723">Serine/threonine-protein kinase</keyword>
<comment type="catalytic activity">
    <reaction evidence="8">
        <text>L-seryl-[protein] + ATP = O-phospho-L-seryl-[protein] + ADP + H(+)</text>
        <dbReference type="Rhea" id="RHEA:17989"/>
        <dbReference type="Rhea" id="RHEA-COMP:9863"/>
        <dbReference type="Rhea" id="RHEA-COMP:11604"/>
        <dbReference type="ChEBI" id="CHEBI:15378"/>
        <dbReference type="ChEBI" id="CHEBI:29999"/>
        <dbReference type="ChEBI" id="CHEBI:30616"/>
        <dbReference type="ChEBI" id="CHEBI:83421"/>
        <dbReference type="ChEBI" id="CHEBI:456216"/>
        <dbReference type="EC" id="2.7.11.1"/>
    </reaction>
</comment>
<dbReference type="Gene3D" id="1.10.510.10">
    <property type="entry name" value="Transferase(Phosphotransferase) domain 1"/>
    <property type="match status" value="1"/>
</dbReference>
<keyword evidence="4" id="KW-0547">Nucleotide-binding</keyword>
<dbReference type="GO" id="GO:0106310">
    <property type="term" value="F:protein serine kinase activity"/>
    <property type="evidence" value="ECO:0007669"/>
    <property type="project" value="RHEA"/>
</dbReference>
<feature type="region of interest" description="Disordered" evidence="9">
    <location>
        <begin position="452"/>
        <end position="479"/>
    </location>
</feature>
<dbReference type="EC" id="2.7.11.1" evidence="1"/>
<feature type="domain" description="Protein kinase" evidence="10">
    <location>
        <begin position="4"/>
        <end position="270"/>
    </location>
</feature>
<keyword evidence="6" id="KW-0067">ATP-binding</keyword>
<name>A0A086JIJ6_TOXGO</name>
<dbReference type="VEuPathDB" id="ToxoDB:TGDOM2_294260"/>
<feature type="compositionally biased region" description="Basic and acidic residues" evidence="9">
    <location>
        <begin position="403"/>
        <end position="428"/>
    </location>
</feature>
<dbReference type="PROSITE" id="PS50011">
    <property type="entry name" value="PROTEIN_KINASE_DOM"/>
    <property type="match status" value="1"/>
</dbReference>
<sequence length="479" mass="53946">MEKYELIRHIGRPRQGNCAALMLAQERDSSKIYAVKVVSLSQLGIEGYSRGTLESALKEVEMFSDLSHPFIVNCRRTFVEGGQLYIVLDYADGGDLHGRIVRMRAKHSLFDESTILRWFVQLCLAVNFLHEKNIVHRDIQSRNVFLDGHDPGSVKLGDIAIPRVLQNRQDLASTSVATSGYVSPGTCEERPYSFKSDVWSLGCILYELACLELPFDGASVQAAVGSIGKRQFNSVNPKYSEATAKLIEEMLSDDPGKRPTTAQILSRPHLQSHLQLILREKKLITAPPAPESSERDRIRQIQNELLGFHGTLHVLKSQGPSCRHLEAEEADAVPSPLSSIPPLQFTGSDMPLTQATQTCDSPGDEQSGKIEWNLQQETPTNVADSFSVPVHNGVPRSDGTRNAAEDVKRESSKQKEQSLRHHEEELSNIRQQYQRDRWRLAEKHRQRIERSYEYNADTNEPDKAKQVCQSFITPKVPRR</sequence>
<evidence type="ECO:0000256" key="7">
    <source>
        <dbReference type="ARBA" id="ARBA00047899"/>
    </source>
</evidence>
<evidence type="ECO:0000256" key="1">
    <source>
        <dbReference type="ARBA" id="ARBA00012513"/>
    </source>
</evidence>
<dbReference type="GO" id="GO:0004674">
    <property type="term" value="F:protein serine/threonine kinase activity"/>
    <property type="evidence" value="ECO:0007669"/>
    <property type="project" value="UniProtKB-KW"/>
</dbReference>
<protein>
    <recommendedName>
        <fullName evidence="1">non-specific serine/threonine protein kinase</fullName>
        <ecNumber evidence="1">2.7.11.1</ecNumber>
    </recommendedName>
</protein>
<evidence type="ECO:0000256" key="6">
    <source>
        <dbReference type="ARBA" id="ARBA00022840"/>
    </source>
</evidence>
<dbReference type="SUPFAM" id="SSF56112">
    <property type="entry name" value="Protein kinase-like (PK-like)"/>
    <property type="match status" value="1"/>
</dbReference>
<evidence type="ECO:0000256" key="5">
    <source>
        <dbReference type="ARBA" id="ARBA00022777"/>
    </source>
</evidence>
<keyword evidence="3 11" id="KW-0808">Transferase</keyword>
<evidence type="ECO:0000256" key="3">
    <source>
        <dbReference type="ARBA" id="ARBA00022679"/>
    </source>
</evidence>
<dbReference type="PANTHER" id="PTHR44899:SF3">
    <property type="entry name" value="SERINE_THREONINE-PROTEIN KINASE NEK1"/>
    <property type="match status" value="1"/>
</dbReference>